<dbReference type="EMBL" id="DXEQ01000168">
    <property type="protein sequence ID" value="HIX72534.1"/>
    <property type="molecule type" value="Genomic_DNA"/>
</dbReference>
<proteinExistence type="predicted"/>
<name>A0A9D1X410_9FIRM</name>
<organism evidence="2 3">
    <name type="scientific">Candidatus Anaerobutyricum stercoripullorum</name>
    <dbReference type="NCBI Taxonomy" id="2838456"/>
    <lineage>
        <taxon>Bacteria</taxon>
        <taxon>Bacillati</taxon>
        <taxon>Bacillota</taxon>
        <taxon>Clostridia</taxon>
        <taxon>Lachnospirales</taxon>
        <taxon>Lachnospiraceae</taxon>
        <taxon>Anaerobutyricum</taxon>
    </lineage>
</organism>
<sequence>MRKRGKEKEPSIFRQEMKRDWNTFKNLKGFKKKLGFLWDYYKLPVTLLVTLVVFVCIFAHMLWEGQKPRRLQACVVLNTEDSCVYWFRQFEEELKQDGKPGSIELNEDQPFDYDNSYYYLHEIEVMTTVSSQRMDVAVCNEDMYSYLLAINACMPLDEALPADLYADLEGRGMIDHNTANLQMDENGEINEADGIDGDYAVNLEGTEFEERYNKPEEQIDVQTGAAEAGTDAPLYAVIISNTEHLDDSVAFIRALTQEDLLP</sequence>
<evidence type="ECO:0000313" key="3">
    <source>
        <dbReference type="Proteomes" id="UP000886805"/>
    </source>
</evidence>
<feature type="transmembrane region" description="Helical" evidence="1">
    <location>
        <begin position="40"/>
        <end position="63"/>
    </location>
</feature>
<keyword evidence="1" id="KW-0472">Membrane</keyword>
<evidence type="ECO:0000256" key="1">
    <source>
        <dbReference type="SAM" id="Phobius"/>
    </source>
</evidence>
<protein>
    <submittedName>
        <fullName evidence="2">Uncharacterized protein</fullName>
    </submittedName>
</protein>
<reference evidence="2" key="1">
    <citation type="journal article" date="2021" name="PeerJ">
        <title>Extensive microbial diversity within the chicken gut microbiome revealed by metagenomics and culture.</title>
        <authorList>
            <person name="Gilroy R."/>
            <person name="Ravi A."/>
            <person name="Getino M."/>
            <person name="Pursley I."/>
            <person name="Horton D.L."/>
            <person name="Alikhan N.F."/>
            <person name="Baker D."/>
            <person name="Gharbi K."/>
            <person name="Hall N."/>
            <person name="Watson M."/>
            <person name="Adriaenssens E.M."/>
            <person name="Foster-Nyarko E."/>
            <person name="Jarju S."/>
            <person name="Secka A."/>
            <person name="Antonio M."/>
            <person name="Oren A."/>
            <person name="Chaudhuri R.R."/>
            <person name="La Ragione R."/>
            <person name="Hildebrand F."/>
            <person name="Pallen M.J."/>
        </authorList>
    </citation>
    <scope>NUCLEOTIDE SEQUENCE</scope>
    <source>
        <strain evidence="2">ChiSxjej3B15-1167</strain>
    </source>
</reference>
<comment type="caution">
    <text evidence="2">The sequence shown here is derived from an EMBL/GenBank/DDBJ whole genome shotgun (WGS) entry which is preliminary data.</text>
</comment>
<dbReference type="Proteomes" id="UP000886805">
    <property type="component" value="Unassembled WGS sequence"/>
</dbReference>
<keyword evidence="1" id="KW-1133">Transmembrane helix</keyword>
<keyword evidence="1" id="KW-0812">Transmembrane</keyword>
<evidence type="ECO:0000313" key="2">
    <source>
        <dbReference type="EMBL" id="HIX72534.1"/>
    </source>
</evidence>
<accession>A0A9D1X410</accession>
<reference evidence="2" key="2">
    <citation type="submission" date="2021-04" db="EMBL/GenBank/DDBJ databases">
        <authorList>
            <person name="Gilroy R."/>
        </authorList>
    </citation>
    <scope>NUCLEOTIDE SEQUENCE</scope>
    <source>
        <strain evidence="2">ChiSxjej3B15-1167</strain>
    </source>
</reference>
<gene>
    <name evidence="2" type="ORF">H9849_05885</name>
</gene>
<dbReference type="AlphaFoldDB" id="A0A9D1X410"/>